<dbReference type="AlphaFoldDB" id="A0A5K7S4U7"/>
<feature type="domain" description="Cellulose-binding Sde182 C-terminal" evidence="1">
    <location>
        <begin position="44"/>
        <end position="106"/>
    </location>
</feature>
<dbReference type="CDD" id="cd11304">
    <property type="entry name" value="Cadherin_repeat"/>
    <property type="match status" value="1"/>
</dbReference>
<evidence type="ECO:0000313" key="2">
    <source>
        <dbReference type="EMBL" id="BBE16527.1"/>
    </source>
</evidence>
<dbReference type="Proteomes" id="UP001193389">
    <property type="component" value="Chromosome"/>
</dbReference>
<accession>A0A5K7S4U7</accession>
<keyword evidence="3" id="KW-1185">Reference proteome</keyword>
<sequence>MEIADKDTLNAKDKWTEVSTLLSQQGITFEKFAENIAKMPKFYTLWWQYKEAGTYNGVIEIANPSQSSLTFVAPQVKELATIHMIIQATDTGKPPLTAFARVVINILPAK</sequence>
<dbReference type="EMBL" id="AP018694">
    <property type="protein sequence ID" value="BBE16527.1"/>
    <property type="molecule type" value="Genomic_DNA"/>
</dbReference>
<dbReference type="Gene3D" id="2.60.40.10">
    <property type="entry name" value="Immunoglobulins"/>
    <property type="match status" value="1"/>
</dbReference>
<protein>
    <recommendedName>
        <fullName evidence="1">Cellulose-binding Sde182 C-terminal domain-containing protein</fullName>
    </recommendedName>
</protein>
<dbReference type="KEGG" id="anf:AQPE_0666"/>
<dbReference type="InterPro" id="IPR013783">
    <property type="entry name" value="Ig-like_fold"/>
</dbReference>
<evidence type="ECO:0000313" key="3">
    <source>
        <dbReference type="Proteomes" id="UP001193389"/>
    </source>
</evidence>
<proteinExistence type="predicted"/>
<name>A0A5K7S4U7_9BACT</name>
<dbReference type="Pfam" id="PF21027">
    <property type="entry name" value="Sde0182_C"/>
    <property type="match status" value="1"/>
</dbReference>
<reference evidence="2" key="1">
    <citation type="journal article" date="2020" name="Int. J. Syst. Evol. Microbiol.">
        <title>Aquipluma nitroreducens gen. nov. sp. nov., a novel facultatively anaerobic bacterium isolated from a freshwater lake.</title>
        <authorList>
            <person name="Watanabe M."/>
            <person name="Kojima H."/>
            <person name="Fukui M."/>
        </authorList>
    </citation>
    <scope>NUCLEOTIDE SEQUENCE</scope>
    <source>
        <strain evidence="2">MeG22</strain>
    </source>
</reference>
<dbReference type="RefSeq" id="WP_318349593.1">
    <property type="nucleotide sequence ID" value="NZ_AP018694.1"/>
</dbReference>
<gene>
    <name evidence="2" type="ORF">AQPE_0666</name>
</gene>
<organism evidence="2 3">
    <name type="scientific">Aquipluma nitroreducens</name>
    <dbReference type="NCBI Taxonomy" id="2010828"/>
    <lineage>
        <taxon>Bacteria</taxon>
        <taxon>Pseudomonadati</taxon>
        <taxon>Bacteroidota</taxon>
        <taxon>Bacteroidia</taxon>
        <taxon>Marinilabiliales</taxon>
        <taxon>Prolixibacteraceae</taxon>
        <taxon>Aquipluma</taxon>
    </lineage>
</organism>
<dbReference type="InterPro" id="IPR048527">
    <property type="entry name" value="Sde182_C"/>
</dbReference>
<evidence type="ECO:0000259" key="1">
    <source>
        <dbReference type="Pfam" id="PF21027"/>
    </source>
</evidence>